<feature type="region of interest" description="Disordered" evidence="1">
    <location>
        <begin position="147"/>
        <end position="177"/>
    </location>
</feature>
<accession>A0A9W9A0P6</accession>
<reference evidence="2" key="1">
    <citation type="submission" date="2022-08" db="EMBL/GenBank/DDBJ databases">
        <title>A Global Phylogenomic Analysis of the Shiitake Genus Lentinula.</title>
        <authorList>
            <consortium name="DOE Joint Genome Institute"/>
            <person name="Sierra-Patev S."/>
            <person name="Min B."/>
            <person name="Naranjo-Ortiz M."/>
            <person name="Looney B."/>
            <person name="Konkel Z."/>
            <person name="Slot J.C."/>
            <person name="Sakamoto Y."/>
            <person name="Steenwyk J.L."/>
            <person name="Rokas A."/>
            <person name="Carro J."/>
            <person name="Camarero S."/>
            <person name="Ferreira P."/>
            <person name="Molpeceres G."/>
            <person name="Ruiz-Duenas F.J."/>
            <person name="Serrano A."/>
            <person name="Henrissat B."/>
            <person name="Drula E."/>
            <person name="Hughes K.W."/>
            <person name="Mata J.L."/>
            <person name="Ishikawa N.K."/>
            <person name="Vargas-Isla R."/>
            <person name="Ushijima S."/>
            <person name="Smith C.A."/>
            <person name="Ahrendt S."/>
            <person name="Andreopoulos W."/>
            <person name="He G."/>
            <person name="Labutti K."/>
            <person name="Lipzen A."/>
            <person name="Ng V."/>
            <person name="Riley R."/>
            <person name="Sandor L."/>
            <person name="Barry K."/>
            <person name="Martinez A.T."/>
            <person name="Xiao Y."/>
            <person name="Gibbons J.G."/>
            <person name="Terashima K."/>
            <person name="Grigoriev I.V."/>
            <person name="Hibbett D.S."/>
        </authorList>
    </citation>
    <scope>NUCLEOTIDE SEQUENCE</scope>
    <source>
        <strain evidence="2">JLM2183</strain>
    </source>
</reference>
<organism evidence="2 3">
    <name type="scientific">Lentinula aciculospora</name>
    <dbReference type="NCBI Taxonomy" id="153920"/>
    <lineage>
        <taxon>Eukaryota</taxon>
        <taxon>Fungi</taxon>
        <taxon>Dikarya</taxon>
        <taxon>Basidiomycota</taxon>
        <taxon>Agaricomycotina</taxon>
        <taxon>Agaricomycetes</taxon>
        <taxon>Agaricomycetidae</taxon>
        <taxon>Agaricales</taxon>
        <taxon>Marasmiineae</taxon>
        <taxon>Omphalotaceae</taxon>
        <taxon>Lentinula</taxon>
    </lineage>
</organism>
<proteinExistence type="predicted"/>
<keyword evidence="3" id="KW-1185">Reference proteome</keyword>
<comment type="caution">
    <text evidence="2">The sequence shown here is derived from an EMBL/GenBank/DDBJ whole genome shotgun (WGS) entry which is preliminary data.</text>
</comment>
<evidence type="ECO:0000313" key="2">
    <source>
        <dbReference type="EMBL" id="KAJ4471170.1"/>
    </source>
</evidence>
<feature type="region of interest" description="Disordered" evidence="1">
    <location>
        <begin position="100"/>
        <end position="133"/>
    </location>
</feature>
<feature type="region of interest" description="Disordered" evidence="1">
    <location>
        <begin position="293"/>
        <end position="469"/>
    </location>
</feature>
<dbReference type="Proteomes" id="UP001150266">
    <property type="component" value="Unassembled WGS sequence"/>
</dbReference>
<dbReference type="AlphaFoldDB" id="A0A9W9A0P6"/>
<gene>
    <name evidence="2" type="ORF">J3R30DRAFT_3710545</name>
</gene>
<dbReference type="EMBL" id="JAOTPV010000023">
    <property type="protein sequence ID" value="KAJ4471170.1"/>
    <property type="molecule type" value="Genomic_DNA"/>
</dbReference>
<sequence>MSRDLLNPDWEGGHFYRHDLESLFYIILCLASRYTEPGVPAAEPRPHSDWFSGSDQQVFNSKSSFLSEPPYNGLPIQPYFAKFSSWLYGIYRSTSDGYKARPPPTPLIDDDTDPLLSSNDTPKNTKPDFDWPGGPFAYQTRLLERTSSSSNGSLSRTNSQSGNNILTNNTGFSVSSATRRWTPGHRVANSLDAVRGKWEERARENTIDESPSISHTPTRLTSFAKLQNAVDSSSVPSPSSPLERTPTYLKRFTTSSVPSSIIATPLSPNSTGVTVEADPPSPTLARQRIHLPSHDHVSRSAGVIRPISPPSLPQETSPPRRNTVDFSSFKRINPSRNDSTTSVPSTPSTSSSFDPSSSIISTPTSVHRRPTSLYSRPSVSSDRDKLHHQSTGSTSSYPIPSPTSATSVTAPSPSSLPRTPCFQPHIEALICRTNPTSGDNEDPVEEKKKQKEIEKGASSQKSGETCDAL</sequence>
<feature type="compositionally biased region" description="Basic and acidic residues" evidence="1">
    <location>
        <begin position="445"/>
        <end position="455"/>
    </location>
</feature>
<evidence type="ECO:0008006" key="4">
    <source>
        <dbReference type="Google" id="ProtNLM"/>
    </source>
</evidence>
<evidence type="ECO:0000256" key="1">
    <source>
        <dbReference type="SAM" id="MobiDB-lite"/>
    </source>
</evidence>
<dbReference type="OrthoDB" id="775356at2759"/>
<feature type="compositionally biased region" description="Low complexity" evidence="1">
    <location>
        <begin position="390"/>
        <end position="417"/>
    </location>
</feature>
<name>A0A9W9A0P6_9AGAR</name>
<feature type="compositionally biased region" description="Low complexity" evidence="1">
    <location>
        <begin position="338"/>
        <end position="365"/>
    </location>
</feature>
<protein>
    <recommendedName>
        <fullName evidence="4">Fungal-type protein kinase domain-containing protein</fullName>
    </recommendedName>
</protein>
<feature type="compositionally biased region" description="Polar residues" evidence="1">
    <location>
        <begin position="313"/>
        <end position="326"/>
    </location>
</feature>
<feature type="compositionally biased region" description="Polar residues" evidence="1">
    <location>
        <begin position="162"/>
        <end position="177"/>
    </location>
</feature>
<feature type="compositionally biased region" description="Low complexity" evidence="1">
    <location>
        <begin position="147"/>
        <end position="161"/>
    </location>
</feature>
<evidence type="ECO:0000313" key="3">
    <source>
        <dbReference type="Proteomes" id="UP001150266"/>
    </source>
</evidence>